<organism evidence="11 12">
    <name type="scientific">Erpetoichthys calabaricus</name>
    <name type="common">Rope fish</name>
    <name type="synonym">Calamoichthys calabaricus</name>
    <dbReference type="NCBI Taxonomy" id="27687"/>
    <lineage>
        <taxon>Eukaryota</taxon>
        <taxon>Metazoa</taxon>
        <taxon>Chordata</taxon>
        <taxon>Craniata</taxon>
        <taxon>Vertebrata</taxon>
        <taxon>Euteleostomi</taxon>
        <taxon>Actinopterygii</taxon>
        <taxon>Polypteriformes</taxon>
        <taxon>Polypteridae</taxon>
        <taxon>Erpetoichthys</taxon>
    </lineage>
</organism>
<dbReference type="AlphaFoldDB" id="A0A8C4TIM8"/>
<dbReference type="Gene3D" id="3.40.50.300">
    <property type="entry name" value="P-loop containing nucleotide triphosphate hydrolases"/>
    <property type="match status" value="1"/>
</dbReference>
<evidence type="ECO:0000313" key="11">
    <source>
        <dbReference type="Ensembl" id="ENSECRP00000033327.1"/>
    </source>
</evidence>
<keyword evidence="9" id="KW-0325">Glycoprotein</keyword>
<evidence type="ECO:0000256" key="1">
    <source>
        <dbReference type="ARBA" id="ARBA00004323"/>
    </source>
</evidence>
<evidence type="ECO:0000256" key="9">
    <source>
        <dbReference type="ARBA" id="ARBA00023180"/>
    </source>
</evidence>
<dbReference type="GeneTree" id="ENSGT00950000182923"/>
<evidence type="ECO:0000256" key="10">
    <source>
        <dbReference type="SAM" id="MobiDB-lite"/>
    </source>
</evidence>
<dbReference type="PANTHER" id="PTHR14647">
    <property type="entry name" value="GALACTOSE-3-O-SULFOTRANSFERASE"/>
    <property type="match status" value="1"/>
</dbReference>
<dbReference type="InterPro" id="IPR027417">
    <property type="entry name" value="P-loop_NTPase"/>
</dbReference>
<name>A0A8C4TIM8_ERPCA</name>
<keyword evidence="4" id="KW-0812">Transmembrane</keyword>
<evidence type="ECO:0000256" key="7">
    <source>
        <dbReference type="ARBA" id="ARBA00023034"/>
    </source>
</evidence>
<keyword evidence="6" id="KW-1133">Transmembrane helix</keyword>
<feature type="region of interest" description="Disordered" evidence="10">
    <location>
        <begin position="48"/>
        <end position="69"/>
    </location>
</feature>
<keyword evidence="8" id="KW-0472">Membrane</keyword>
<dbReference type="Proteomes" id="UP000694620">
    <property type="component" value="Chromosome 17"/>
</dbReference>
<dbReference type="SUPFAM" id="SSF52540">
    <property type="entry name" value="P-loop containing nucleoside triphosphate hydrolases"/>
    <property type="match status" value="1"/>
</dbReference>
<keyword evidence="12" id="KW-1185">Reference proteome</keyword>
<evidence type="ECO:0000256" key="3">
    <source>
        <dbReference type="ARBA" id="ARBA00022679"/>
    </source>
</evidence>
<evidence type="ECO:0008006" key="13">
    <source>
        <dbReference type="Google" id="ProtNLM"/>
    </source>
</evidence>
<evidence type="ECO:0000256" key="6">
    <source>
        <dbReference type="ARBA" id="ARBA00022989"/>
    </source>
</evidence>
<dbReference type="Ensembl" id="ENSECRT00000034055.1">
    <property type="protein sequence ID" value="ENSECRP00000033327.1"/>
    <property type="gene ID" value="ENSECRG00000022550.1"/>
</dbReference>
<comment type="subcellular location">
    <subcellularLocation>
        <location evidence="1">Golgi apparatus membrane</location>
        <topology evidence="1">Single-pass type II membrane protein</topology>
    </subcellularLocation>
</comment>
<dbReference type="GO" id="GO:0000139">
    <property type="term" value="C:Golgi membrane"/>
    <property type="evidence" value="ECO:0007669"/>
    <property type="project" value="UniProtKB-SubCell"/>
</dbReference>
<sequence>MLTPAAPFLYYHTRTSEAVQCTKYRIVGCIYFFTVLWSRQPLNPNSLAVKSESEASTSPPAKQAGSADPPRAHHIVFLKTHKTGGSTVQNLLFRLGEKERLTFAFPYASFQFFYPTRSFVDELPLASSHFDVLCSHTRLDLEELGKVMPADSVYVTILRDPATTFESLFSYYQNSIPAFSKVSAATGSGNLTALLSAFLEMPEFYYNASSPGNGLAKNPMTFDLGLDNQEWASTWPEMLEQLSHAFQLVMMAEYFDESLILLKDLLGLEHEDLIYVKLNLRQDSYRTPLTEEMLARMQSWNSLDLLLYSYFKEVFWERVRRYGLQRMAREVSILKSLVKETRHLCLQEEALPPGELGEMTRPFQPETAIILGYALQQNLTEDDNGRFFFFTHTRRKTSKDMKDFKI</sequence>
<dbReference type="GO" id="GO:0009247">
    <property type="term" value="P:glycolipid biosynthetic process"/>
    <property type="evidence" value="ECO:0007669"/>
    <property type="project" value="InterPro"/>
</dbReference>
<dbReference type="PANTHER" id="PTHR14647:SF84">
    <property type="entry name" value="GALACTOSE-3-O-SULFOTRANSFERASE 2-LIKE"/>
    <property type="match status" value="1"/>
</dbReference>
<comment type="similarity">
    <text evidence="2">Belongs to the galactose-3-O-sulfotransferase family.</text>
</comment>
<dbReference type="InterPro" id="IPR009729">
    <property type="entry name" value="Gal-3-0_sulfotransfrase"/>
</dbReference>
<dbReference type="Pfam" id="PF06990">
    <property type="entry name" value="Gal-3-0_sulfotr"/>
    <property type="match status" value="1"/>
</dbReference>
<accession>A0A8C4TIM8</accession>
<evidence type="ECO:0000313" key="12">
    <source>
        <dbReference type="Proteomes" id="UP000694620"/>
    </source>
</evidence>
<keyword evidence="3" id="KW-0808">Transferase</keyword>
<evidence type="ECO:0000256" key="4">
    <source>
        <dbReference type="ARBA" id="ARBA00022692"/>
    </source>
</evidence>
<evidence type="ECO:0000256" key="5">
    <source>
        <dbReference type="ARBA" id="ARBA00022968"/>
    </source>
</evidence>
<evidence type="ECO:0000256" key="2">
    <source>
        <dbReference type="ARBA" id="ARBA00008124"/>
    </source>
</evidence>
<feature type="compositionally biased region" description="Polar residues" evidence="10">
    <location>
        <begin position="48"/>
        <end position="60"/>
    </location>
</feature>
<evidence type="ECO:0000256" key="8">
    <source>
        <dbReference type="ARBA" id="ARBA00023136"/>
    </source>
</evidence>
<reference evidence="11" key="2">
    <citation type="submission" date="2025-08" db="UniProtKB">
        <authorList>
            <consortium name="Ensembl"/>
        </authorList>
    </citation>
    <scope>IDENTIFICATION</scope>
</reference>
<dbReference type="GO" id="GO:0001733">
    <property type="term" value="F:galactosylceramide sulfotransferase activity"/>
    <property type="evidence" value="ECO:0007669"/>
    <property type="project" value="InterPro"/>
</dbReference>
<protein>
    <recommendedName>
        <fullName evidence="13">Galactose-3-O-sulfotransferase 2-like</fullName>
    </recommendedName>
</protein>
<keyword evidence="5" id="KW-0735">Signal-anchor</keyword>
<proteinExistence type="inferred from homology"/>
<reference evidence="11" key="1">
    <citation type="submission" date="2021-06" db="EMBL/GenBank/DDBJ databases">
        <authorList>
            <consortium name="Wellcome Sanger Institute Data Sharing"/>
        </authorList>
    </citation>
    <scope>NUCLEOTIDE SEQUENCE [LARGE SCALE GENOMIC DNA]</scope>
</reference>
<keyword evidence="7" id="KW-0333">Golgi apparatus</keyword>
<reference evidence="11" key="3">
    <citation type="submission" date="2025-09" db="UniProtKB">
        <authorList>
            <consortium name="Ensembl"/>
        </authorList>
    </citation>
    <scope>IDENTIFICATION</scope>
</reference>